<dbReference type="AlphaFoldDB" id="A0A6J4UHK4"/>
<dbReference type="InterPro" id="IPR017438">
    <property type="entry name" value="ATP-NAD_kinase_N"/>
</dbReference>
<dbReference type="PROSITE" id="PS50146">
    <property type="entry name" value="DAGK"/>
    <property type="match status" value="1"/>
</dbReference>
<evidence type="ECO:0000313" key="6">
    <source>
        <dbReference type="EMBL" id="CAA9551000.1"/>
    </source>
</evidence>
<reference evidence="6" key="1">
    <citation type="submission" date="2020-02" db="EMBL/GenBank/DDBJ databases">
        <authorList>
            <person name="Meier V. D."/>
        </authorList>
    </citation>
    <scope>NUCLEOTIDE SEQUENCE</scope>
    <source>
        <strain evidence="6">AVDCRST_MAG73</strain>
    </source>
</reference>
<evidence type="ECO:0000256" key="4">
    <source>
        <dbReference type="ARBA" id="ARBA00022840"/>
    </source>
</evidence>
<dbReference type="InterPro" id="IPR050187">
    <property type="entry name" value="Lipid_Phosphate_FormReg"/>
</dbReference>
<evidence type="ECO:0000256" key="2">
    <source>
        <dbReference type="ARBA" id="ARBA00022741"/>
    </source>
</evidence>
<accession>A0A6J4UHK4</accession>
<keyword evidence="4" id="KW-0067">ATP-binding</keyword>
<name>A0A6J4UHK4_9BACT</name>
<keyword evidence="3" id="KW-0418">Kinase</keyword>
<dbReference type="PANTHER" id="PTHR12358:SF106">
    <property type="entry name" value="LIPID KINASE YEGS"/>
    <property type="match status" value="1"/>
</dbReference>
<dbReference type="Pfam" id="PF00781">
    <property type="entry name" value="DAGK_cat"/>
    <property type="match status" value="1"/>
</dbReference>
<dbReference type="EMBL" id="CADCWE010000192">
    <property type="protein sequence ID" value="CAA9551000.1"/>
    <property type="molecule type" value="Genomic_DNA"/>
</dbReference>
<feature type="domain" description="DAGKc" evidence="5">
    <location>
        <begin position="16"/>
        <end position="144"/>
    </location>
</feature>
<dbReference type="GO" id="GO:0005886">
    <property type="term" value="C:plasma membrane"/>
    <property type="evidence" value="ECO:0007669"/>
    <property type="project" value="TreeGrafter"/>
</dbReference>
<dbReference type="Gene3D" id="2.60.200.40">
    <property type="match status" value="1"/>
</dbReference>
<evidence type="ECO:0000256" key="1">
    <source>
        <dbReference type="ARBA" id="ARBA00022679"/>
    </source>
</evidence>
<protein>
    <recommendedName>
        <fullName evidence="5">DAGKc domain-containing protein</fullName>
    </recommendedName>
</protein>
<proteinExistence type="predicted"/>
<dbReference type="InterPro" id="IPR045540">
    <property type="entry name" value="YegS/DAGK_C"/>
</dbReference>
<keyword evidence="2" id="KW-0547">Nucleotide-binding</keyword>
<evidence type="ECO:0000256" key="3">
    <source>
        <dbReference type="ARBA" id="ARBA00022777"/>
    </source>
</evidence>
<dbReference type="GO" id="GO:0005524">
    <property type="term" value="F:ATP binding"/>
    <property type="evidence" value="ECO:0007669"/>
    <property type="project" value="UniProtKB-KW"/>
</dbReference>
<dbReference type="Pfam" id="PF19279">
    <property type="entry name" value="YegS_C"/>
    <property type="match status" value="1"/>
</dbReference>
<dbReference type="GO" id="GO:0016301">
    <property type="term" value="F:kinase activity"/>
    <property type="evidence" value="ECO:0007669"/>
    <property type="project" value="UniProtKB-KW"/>
</dbReference>
<dbReference type="InterPro" id="IPR016064">
    <property type="entry name" value="NAD/diacylglycerol_kinase_sf"/>
</dbReference>
<sequence length="326" mass="33572">MAEPPSSNGVLAPELGPLRRVLVVANPATRRNVDAVMVALREAAPAGVSLEILLTDGPGAAVAITERAADGADVVVAVGGDGTVADVATGLRGRPIPLAIVPAGSTNIIARELGWPADPAAAAAVLFGPNRLRSMDVGRCGDRVFLHMAGAGIDSRLFAAANPIWKRRVGWLAYLPPAGASLRQPAARFTIIADAATLEIVSPLVLVANGGSIIDPRLTLYPDLRSDDGWLDVLVFTATRPLPIARTLARLVSRGLHLSPFVHHLRAKRVEMSADPPLPIQLDGDVAGFTPAAFAVSPGALTVVVPAAGSDRLESDRTTGTAAAGA</sequence>
<organism evidence="6">
    <name type="scientific">uncultured Thermomicrobiales bacterium</name>
    <dbReference type="NCBI Taxonomy" id="1645740"/>
    <lineage>
        <taxon>Bacteria</taxon>
        <taxon>Pseudomonadati</taxon>
        <taxon>Thermomicrobiota</taxon>
        <taxon>Thermomicrobia</taxon>
        <taxon>Thermomicrobiales</taxon>
        <taxon>environmental samples</taxon>
    </lineage>
</organism>
<gene>
    <name evidence="6" type="ORF">AVDCRST_MAG73-2913</name>
</gene>
<dbReference type="PANTHER" id="PTHR12358">
    <property type="entry name" value="SPHINGOSINE KINASE"/>
    <property type="match status" value="1"/>
</dbReference>
<keyword evidence="1" id="KW-0808">Transferase</keyword>
<dbReference type="SMART" id="SM00046">
    <property type="entry name" value="DAGKc"/>
    <property type="match status" value="1"/>
</dbReference>
<dbReference type="Gene3D" id="3.40.50.10330">
    <property type="entry name" value="Probable inorganic polyphosphate/atp-NAD kinase, domain 1"/>
    <property type="match status" value="1"/>
</dbReference>
<evidence type="ECO:0000259" key="5">
    <source>
        <dbReference type="PROSITE" id="PS50146"/>
    </source>
</evidence>
<dbReference type="InterPro" id="IPR001206">
    <property type="entry name" value="Diacylglycerol_kinase_cat_dom"/>
</dbReference>
<dbReference type="SUPFAM" id="SSF111331">
    <property type="entry name" value="NAD kinase/diacylglycerol kinase-like"/>
    <property type="match status" value="1"/>
</dbReference>